<keyword evidence="1" id="KW-1133">Transmembrane helix</keyword>
<feature type="transmembrane region" description="Helical" evidence="1">
    <location>
        <begin position="81"/>
        <end position="105"/>
    </location>
</feature>
<keyword evidence="1" id="KW-0812">Transmembrane</keyword>
<sequence>MSGATSPSEPRPEYLVALFTTVLWGAAQFAVGGMIALAADRDPVPTGISVFAVPIATLLAGVALWFVTARSTTARSPWGSALVAAASVYLVFVVAGGLAGLRLLVAQAQSPFVVVAAALAAVTVIATWFGIRAYRRPR</sequence>
<keyword evidence="3" id="KW-1185">Reference proteome</keyword>
<dbReference type="AlphaFoldDB" id="A0A506XYJ0"/>
<dbReference type="OrthoDB" id="9855068at2"/>
<evidence type="ECO:0000256" key="1">
    <source>
        <dbReference type="SAM" id="Phobius"/>
    </source>
</evidence>
<comment type="caution">
    <text evidence="2">The sequence shown here is derived from an EMBL/GenBank/DDBJ whole genome shotgun (WGS) entry which is preliminary data.</text>
</comment>
<accession>A0A506XYJ0</accession>
<keyword evidence="1" id="KW-0472">Membrane</keyword>
<reference evidence="2 3" key="1">
    <citation type="submission" date="2019-06" db="EMBL/GenBank/DDBJ databases">
        <authorList>
            <person name="Li F."/>
        </authorList>
    </citation>
    <scope>NUCLEOTIDE SEQUENCE [LARGE SCALE GENOMIC DNA]</scope>
    <source>
        <strain evidence="2 3">10F1D-1</strain>
    </source>
</reference>
<dbReference type="RefSeq" id="WP_141164413.1">
    <property type="nucleotide sequence ID" value="NZ_VHQG01000004.1"/>
</dbReference>
<feature type="transmembrane region" description="Helical" evidence="1">
    <location>
        <begin position="111"/>
        <end position="131"/>
    </location>
</feature>
<protein>
    <submittedName>
        <fullName evidence="2">Uncharacterized protein</fullName>
    </submittedName>
</protein>
<feature type="transmembrane region" description="Helical" evidence="1">
    <location>
        <begin position="48"/>
        <end position="69"/>
    </location>
</feature>
<evidence type="ECO:0000313" key="3">
    <source>
        <dbReference type="Proteomes" id="UP000316252"/>
    </source>
</evidence>
<name>A0A506XYJ0_9MICO</name>
<gene>
    <name evidence="2" type="ORF">FJ657_14510</name>
</gene>
<evidence type="ECO:0000313" key="2">
    <source>
        <dbReference type="EMBL" id="TPW74782.1"/>
    </source>
</evidence>
<organism evidence="2 3">
    <name type="scientific">Schumannella soli</name>
    <dbReference type="NCBI Taxonomy" id="2590779"/>
    <lineage>
        <taxon>Bacteria</taxon>
        <taxon>Bacillati</taxon>
        <taxon>Actinomycetota</taxon>
        <taxon>Actinomycetes</taxon>
        <taxon>Micrococcales</taxon>
        <taxon>Microbacteriaceae</taxon>
        <taxon>Schumannella</taxon>
    </lineage>
</organism>
<dbReference type="EMBL" id="VHQG01000004">
    <property type="protein sequence ID" value="TPW74782.1"/>
    <property type="molecule type" value="Genomic_DNA"/>
</dbReference>
<proteinExistence type="predicted"/>
<dbReference type="Proteomes" id="UP000316252">
    <property type="component" value="Unassembled WGS sequence"/>
</dbReference>